<dbReference type="EMBL" id="CP159204">
    <property type="protein sequence ID" value="XCF17750.1"/>
    <property type="molecule type" value="Genomic_DNA"/>
</dbReference>
<evidence type="ECO:0000313" key="2">
    <source>
        <dbReference type="EMBL" id="XCF17750.1"/>
    </source>
</evidence>
<sequence length="162" mass="16880">MSVRVVLAVAFALALLTAAQPAVDHATSTRDSAAVSASADRVADAVDSLYRRNDPGATVATAPRRTVHLDLPDGAALAVRGNPPRLVSKLPNGPEHQRTLPVRVETCGDDATLDGPTSLAYVERADGPVVLALRGFIRGDATTAAHACAPRPPRGGRPRLRL</sequence>
<organism evidence="2">
    <name type="scientific">Halobacterium sp. NMX12-1</name>
    <dbReference type="NCBI Taxonomy" id="3166650"/>
    <lineage>
        <taxon>Archaea</taxon>
        <taxon>Methanobacteriati</taxon>
        <taxon>Methanobacteriota</taxon>
        <taxon>Stenosarchaea group</taxon>
        <taxon>Halobacteria</taxon>
        <taxon>Halobacteriales</taxon>
        <taxon>Halobacteriaceae</taxon>
        <taxon>Halobacterium</taxon>
    </lineage>
</organism>
<dbReference type="RefSeq" id="WP_353635166.1">
    <property type="nucleotide sequence ID" value="NZ_CP159204.1"/>
</dbReference>
<dbReference type="InterPro" id="IPR055735">
    <property type="entry name" value="DUF7311"/>
</dbReference>
<dbReference type="GeneID" id="91108893"/>
<protein>
    <recommendedName>
        <fullName evidence="1">DUF7311 domain-containing protein</fullName>
    </recommendedName>
</protein>
<dbReference type="Pfam" id="PF23993">
    <property type="entry name" value="DUF7311"/>
    <property type="match status" value="1"/>
</dbReference>
<feature type="domain" description="DUF7311" evidence="1">
    <location>
        <begin position="3"/>
        <end position="131"/>
    </location>
</feature>
<gene>
    <name evidence="2" type="ORF">ABSL23_07050</name>
</gene>
<reference evidence="2" key="1">
    <citation type="submission" date="2024-06" db="EMBL/GenBank/DDBJ databases">
        <title>Genome Sequence of an extremely halophilic archaeon isolated from Permian era halite, Salado Formation, Carlsbad, New Mexico: Halobacterium sp. strain NMX12-1.</title>
        <authorList>
            <person name="Sotoa L."/>
            <person name="DasSarma P."/>
            <person name="Anton B.P."/>
            <person name="Vincze T."/>
            <person name="Verma I."/>
            <person name="Eralp B."/>
            <person name="Powers D.W."/>
            <person name="Dozier B.L."/>
            <person name="Roberts R.J."/>
            <person name="DasSarma S."/>
        </authorList>
    </citation>
    <scope>NUCLEOTIDE SEQUENCE</scope>
    <source>
        <strain evidence="2">NMX12-1</strain>
    </source>
</reference>
<proteinExistence type="predicted"/>
<name>A0AAU8CHN2_9EURY</name>
<accession>A0AAU8CHN2</accession>
<dbReference type="AlphaFoldDB" id="A0AAU8CHN2"/>
<dbReference type="KEGG" id="hanx:ABSL23_07050"/>
<evidence type="ECO:0000259" key="1">
    <source>
        <dbReference type="Pfam" id="PF23993"/>
    </source>
</evidence>